<keyword evidence="4" id="KW-0460">Magnesium</keyword>
<comment type="catalytic activity">
    <reaction evidence="4">
        <text>(6S)-5-formyl-5,6,7,8-tetrahydrofolate + ATP = (6R)-5,10-methenyltetrahydrofolate + ADP + phosphate</text>
        <dbReference type="Rhea" id="RHEA:10488"/>
        <dbReference type="ChEBI" id="CHEBI:30616"/>
        <dbReference type="ChEBI" id="CHEBI:43474"/>
        <dbReference type="ChEBI" id="CHEBI:57455"/>
        <dbReference type="ChEBI" id="CHEBI:57457"/>
        <dbReference type="ChEBI" id="CHEBI:456216"/>
        <dbReference type="EC" id="6.3.3.2"/>
    </reaction>
</comment>
<comment type="caution">
    <text evidence="5">The sequence shown here is derived from an EMBL/GenBank/DDBJ whole genome shotgun (WGS) entry which is preliminary data.</text>
</comment>
<evidence type="ECO:0000256" key="2">
    <source>
        <dbReference type="ARBA" id="ARBA00022741"/>
    </source>
</evidence>
<evidence type="ECO:0000256" key="3">
    <source>
        <dbReference type="ARBA" id="ARBA00022840"/>
    </source>
</evidence>
<comment type="cofactor">
    <cofactor evidence="4">
        <name>Mg(2+)</name>
        <dbReference type="ChEBI" id="CHEBI:18420"/>
    </cofactor>
</comment>
<dbReference type="Proteomes" id="UP001143307">
    <property type="component" value="Unassembled WGS sequence"/>
</dbReference>
<accession>A0ABT3SV78</accession>
<evidence type="ECO:0000313" key="6">
    <source>
        <dbReference type="Proteomes" id="UP001143307"/>
    </source>
</evidence>
<keyword evidence="2 4" id="KW-0547">Nucleotide-binding</keyword>
<organism evidence="5 6">
    <name type="scientific">Candidatus Seongchinamella marina</name>
    <dbReference type="NCBI Taxonomy" id="2518990"/>
    <lineage>
        <taxon>Bacteria</taxon>
        <taxon>Pseudomonadati</taxon>
        <taxon>Pseudomonadota</taxon>
        <taxon>Gammaproteobacteria</taxon>
        <taxon>Cellvibrionales</taxon>
        <taxon>Halieaceae</taxon>
        <taxon>Seongchinamella</taxon>
    </lineage>
</organism>
<dbReference type="EMBL" id="SHNP01000003">
    <property type="protein sequence ID" value="MCX2973893.1"/>
    <property type="molecule type" value="Genomic_DNA"/>
</dbReference>
<keyword evidence="4" id="KW-0479">Metal-binding</keyword>
<dbReference type="PANTHER" id="PTHR23407:SF1">
    <property type="entry name" value="5-FORMYLTETRAHYDROFOLATE CYCLO-LIGASE"/>
    <property type="match status" value="1"/>
</dbReference>
<dbReference type="Gene3D" id="3.40.50.10420">
    <property type="entry name" value="NagB/RpiA/CoA transferase-like"/>
    <property type="match status" value="1"/>
</dbReference>
<dbReference type="EC" id="6.3.3.2" evidence="4"/>
<dbReference type="InterPro" id="IPR024185">
    <property type="entry name" value="FTHF_cligase-like_sf"/>
</dbReference>
<name>A0ABT3SV78_9GAMM</name>
<dbReference type="SUPFAM" id="SSF100950">
    <property type="entry name" value="NagB/RpiA/CoA transferase-like"/>
    <property type="match status" value="1"/>
</dbReference>
<sequence length="192" mass="21239">MSKPNSSKLELRRALRQRRRALPQAHRANTARQLVRSVKTLLEWSSASKIALYMASDGEADPAEIAKALRHSGKTPYLPIIQEDKSLRFAPWTETATLVANRYGILEPQTTSCTAAELDIILLPLVAWDTQGHRLGMGGGYYDRSLAGVQNVIKVGLALELQKVEALVTEPWDIRMDFVATENGLIQCQGEG</sequence>
<evidence type="ECO:0000256" key="4">
    <source>
        <dbReference type="RuleBase" id="RU361279"/>
    </source>
</evidence>
<protein>
    <recommendedName>
        <fullName evidence="4">5-formyltetrahydrofolate cyclo-ligase</fullName>
        <ecNumber evidence="4">6.3.3.2</ecNumber>
    </recommendedName>
</protein>
<dbReference type="InterPro" id="IPR002698">
    <property type="entry name" value="FTHF_cligase"/>
</dbReference>
<reference evidence="5" key="1">
    <citation type="submission" date="2019-02" db="EMBL/GenBank/DDBJ databases">
        <authorList>
            <person name="Li S.-H."/>
        </authorList>
    </citation>
    <scope>NUCLEOTIDE SEQUENCE</scope>
    <source>
        <strain evidence="5">IMCC8485</strain>
    </source>
</reference>
<evidence type="ECO:0000313" key="5">
    <source>
        <dbReference type="EMBL" id="MCX2973893.1"/>
    </source>
</evidence>
<dbReference type="RefSeq" id="WP_279252990.1">
    <property type="nucleotide sequence ID" value="NZ_SHNP01000003.1"/>
</dbReference>
<dbReference type="PIRSF" id="PIRSF006806">
    <property type="entry name" value="FTHF_cligase"/>
    <property type="match status" value="1"/>
</dbReference>
<dbReference type="Pfam" id="PF01812">
    <property type="entry name" value="5-FTHF_cyc-lig"/>
    <property type="match status" value="1"/>
</dbReference>
<evidence type="ECO:0000256" key="1">
    <source>
        <dbReference type="ARBA" id="ARBA00010638"/>
    </source>
</evidence>
<gene>
    <name evidence="5" type="ORF">EYC87_09910</name>
</gene>
<dbReference type="InterPro" id="IPR037171">
    <property type="entry name" value="NagB/RpiA_transferase-like"/>
</dbReference>
<comment type="similarity">
    <text evidence="1 4">Belongs to the 5-formyltetrahydrofolate cyclo-ligase family.</text>
</comment>
<keyword evidence="5" id="KW-0436">Ligase</keyword>
<dbReference type="GO" id="GO:0030272">
    <property type="term" value="F:5-formyltetrahydrofolate cyclo-ligase activity"/>
    <property type="evidence" value="ECO:0007669"/>
    <property type="project" value="UniProtKB-EC"/>
</dbReference>
<dbReference type="PANTHER" id="PTHR23407">
    <property type="entry name" value="ATPASE INHIBITOR/5-FORMYLTETRAHYDROFOLATE CYCLO-LIGASE"/>
    <property type="match status" value="1"/>
</dbReference>
<keyword evidence="3 4" id="KW-0067">ATP-binding</keyword>
<dbReference type="NCBIfam" id="TIGR02727">
    <property type="entry name" value="MTHFS_bact"/>
    <property type="match status" value="1"/>
</dbReference>
<proteinExistence type="inferred from homology"/>
<keyword evidence="6" id="KW-1185">Reference proteome</keyword>